<protein>
    <recommendedName>
        <fullName evidence="2">DUF7798 domain-containing protein</fullName>
    </recommendedName>
</protein>
<accession>A0ABC8S0X1</accession>
<comment type="caution">
    <text evidence="3">The sequence shown here is derived from an EMBL/GenBank/DDBJ whole genome shotgun (WGS) entry which is preliminary data.</text>
</comment>
<proteinExistence type="predicted"/>
<dbReference type="PANTHER" id="PTHR36011:SF1">
    <property type="entry name" value="BAT2 DOMAIN PROTEIN"/>
    <property type="match status" value="1"/>
</dbReference>
<dbReference type="PANTHER" id="PTHR36011">
    <property type="entry name" value="BAT2 DOMAIN PROTEIN"/>
    <property type="match status" value="1"/>
</dbReference>
<feature type="domain" description="DUF7798" evidence="2">
    <location>
        <begin position="248"/>
        <end position="360"/>
    </location>
</feature>
<dbReference type="Pfam" id="PF25074">
    <property type="entry name" value="DUF7798"/>
    <property type="match status" value="2"/>
</dbReference>
<evidence type="ECO:0000259" key="2">
    <source>
        <dbReference type="Pfam" id="PF25074"/>
    </source>
</evidence>
<feature type="region of interest" description="Disordered" evidence="1">
    <location>
        <begin position="81"/>
        <end position="115"/>
    </location>
</feature>
<dbReference type="Proteomes" id="UP001642360">
    <property type="component" value="Unassembled WGS sequence"/>
</dbReference>
<reference evidence="3 4" key="1">
    <citation type="submission" date="2024-02" db="EMBL/GenBank/DDBJ databases">
        <authorList>
            <person name="Vignale AGUSTIN F."/>
            <person name="Sosa J E."/>
            <person name="Modenutti C."/>
        </authorList>
    </citation>
    <scope>NUCLEOTIDE SEQUENCE [LARGE SCALE GENOMIC DNA]</scope>
</reference>
<evidence type="ECO:0000256" key="1">
    <source>
        <dbReference type="SAM" id="MobiDB-lite"/>
    </source>
</evidence>
<name>A0ABC8S0X1_9AQUA</name>
<evidence type="ECO:0000313" key="3">
    <source>
        <dbReference type="EMBL" id="CAK9150814.1"/>
    </source>
</evidence>
<dbReference type="InterPro" id="IPR056700">
    <property type="entry name" value="DUF7798"/>
</dbReference>
<feature type="compositionally biased region" description="Basic and acidic residues" evidence="1">
    <location>
        <begin position="1"/>
        <end position="12"/>
    </location>
</feature>
<keyword evidence="4" id="KW-1185">Reference proteome</keyword>
<evidence type="ECO:0000313" key="4">
    <source>
        <dbReference type="Proteomes" id="UP001642360"/>
    </source>
</evidence>
<dbReference type="EMBL" id="CAUOFW020002059">
    <property type="protein sequence ID" value="CAK9150814.1"/>
    <property type="molecule type" value="Genomic_DNA"/>
</dbReference>
<sequence length="702" mass="75887">MAENTKKSPEEEIRPEEETVSETASQPPPSPTTAKQGGGWGGWGFSPLSYLSDLQKAATTAAEEISRNAVEVAKTAAKNIADMQNIDEDPESSKEDATEASAVEEVSDDENDKRRKDALDKLEKASEDSLLGQGIKVLDNSVEYFASGAWQAFGNAWKGGSDLVHKLENSAANLAETIQHGALPGAAGSVAPSLIESGKALTAKGMQVLELVGKETMDLLISETGMEVDKDTKEAEEQVDEDQLFEEVSFDRCFYIYGGPEQLEELEALSNHYALLFNRRKLKLSSEQKSVYDGKLKQVQQMFNLSSETDGNAIESEKGKKVENSTEGNIDEMKNLHDSSVSKAAELAAGLENSAANLAETIQHGALPGAAGSVAPSLIESGKALTAKGMQVLELVGKETMDLLISETGMEVDKDTKEAEEQVDEDQLFEEVSFDRCFYIYGGPEQLEELEALSNHYALLFNRRKLKLSSEQKSVYDGKLKQVQQMFNLSSETDGNAIESEKGKKVENSTEGNIDEMKNLHDSSVSKAAELAAGFANALAGLAPNDVIQRTAGRLDSIHSEGVHRLSEMCCFAVSQLLMLGKSIISNANKVEDQDMLNIDWPGDSVEKAKIIRTKAQSMTGNVEAVSNSFITGISDVAEVYVAAIKGAIADADKALPQKSIQEKANAFSENLRVDRTTAMGKIQDGLQYLSYVVLSTSMPAA</sequence>
<feature type="region of interest" description="Disordered" evidence="1">
    <location>
        <begin position="1"/>
        <end position="42"/>
    </location>
</feature>
<gene>
    <name evidence="3" type="ORF">ILEXP_LOCUS18965</name>
</gene>
<dbReference type="AlphaFoldDB" id="A0ABC8S0X1"/>
<feature type="domain" description="DUF7798" evidence="2">
    <location>
        <begin position="432"/>
        <end position="699"/>
    </location>
</feature>
<organism evidence="3 4">
    <name type="scientific">Ilex paraguariensis</name>
    <name type="common">yerba mate</name>
    <dbReference type="NCBI Taxonomy" id="185542"/>
    <lineage>
        <taxon>Eukaryota</taxon>
        <taxon>Viridiplantae</taxon>
        <taxon>Streptophyta</taxon>
        <taxon>Embryophyta</taxon>
        <taxon>Tracheophyta</taxon>
        <taxon>Spermatophyta</taxon>
        <taxon>Magnoliopsida</taxon>
        <taxon>eudicotyledons</taxon>
        <taxon>Gunneridae</taxon>
        <taxon>Pentapetalae</taxon>
        <taxon>asterids</taxon>
        <taxon>campanulids</taxon>
        <taxon>Aquifoliales</taxon>
        <taxon>Aquifoliaceae</taxon>
        <taxon>Ilex</taxon>
    </lineage>
</organism>